<evidence type="ECO:0000313" key="8">
    <source>
        <dbReference type="EMBL" id="GGB90789.1"/>
    </source>
</evidence>
<dbReference type="Proteomes" id="UP000608154">
    <property type="component" value="Unassembled WGS sequence"/>
</dbReference>
<accession>A0A916TPJ2</accession>
<evidence type="ECO:0000256" key="2">
    <source>
        <dbReference type="ARBA" id="ARBA00022714"/>
    </source>
</evidence>
<dbReference type="CDD" id="cd00207">
    <property type="entry name" value="fer2"/>
    <property type="match status" value="1"/>
</dbReference>
<sequence>MPKVTYVDYAGNAQEVDVPVGENVMHGALYHGVEGIVGECGGGLSCATCHCYIDDAWTQKVGGPSSDIEAELLEAAAAEVKPTSRLSCQIEMTDALDGLVVHMPESQY</sequence>
<dbReference type="InterPro" id="IPR001055">
    <property type="entry name" value="Adrenodoxin-like"/>
</dbReference>
<keyword evidence="9" id="KW-1185">Reference proteome</keyword>
<dbReference type="Gene3D" id="3.10.20.30">
    <property type="match status" value="1"/>
</dbReference>
<dbReference type="PANTHER" id="PTHR23426">
    <property type="entry name" value="FERREDOXIN/ADRENODOXIN"/>
    <property type="match status" value="1"/>
</dbReference>
<name>A0A916TPJ2_9SPHN</name>
<dbReference type="SUPFAM" id="SSF54292">
    <property type="entry name" value="2Fe-2S ferredoxin-like"/>
    <property type="match status" value="1"/>
</dbReference>
<dbReference type="AlphaFoldDB" id="A0A916TPJ2"/>
<reference evidence="8" key="1">
    <citation type="journal article" date="2014" name="Int. J. Syst. Evol. Microbiol.">
        <title>Complete genome sequence of Corynebacterium casei LMG S-19264T (=DSM 44701T), isolated from a smear-ripened cheese.</title>
        <authorList>
            <consortium name="US DOE Joint Genome Institute (JGI-PGF)"/>
            <person name="Walter F."/>
            <person name="Albersmeier A."/>
            <person name="Kalinowski J."/>
            <person name="Ruckert C."/>
        </authorList>
    </citation>
    <scope>NUCLEOTIDE SEQUENCE</scope>
    <source>
        <strain evidence="8">CGMCC 1.15095</strain>
    </source>
</reference>
<keyword evidence="3" id="KW-0479">Metal-binding</keyword>
<evidence type="ECO:0000256" key="3">
    <source>
        <dbReference type="ARBA" id="ARBA00022723"/>
    </source>
</evidence>
<dbReference type="EMBL" id="BMHK01000003">
    <property type="protein sequence ID" value="GGB90789.1"/>
    <property type="molecule type" value="Genomic_DNA"/>
</dbReference>
<evidence type="ECO:0000313" key="9">
    <source>
        <dbReference type="Proteomes" id="UP000608154"/>
    </source>
</evidence>
<organism evidence="8 9">
    <name type="scientific">Novosphingobium endophyticum</name>
    <dbReference type="NCBI Taxonomy" id="1955250"/>
    <lineage>
        <taxon>Bacteria</taxon>
        <taxon>Pseudomonadati</taxon>
        <taxon>Pseudomonadota</taxon>
        <taxon>Alphaproteobacteria</taxon>
        <taxon>Sphingomonadales</taxon>
        <taxon>Sphingomonadaceae</taxon>
        <taxon>Novosphingobium</taxon>
    </lineage>
</organism>
<dbReference type="GO" id="GO:0140647">
    <property type="term" value="P:P450-containing electron transport chain"/>
    <property type="evidence" value="ECO:0007669"/>
    <property type="project" value="InterPro"/>
</dbReference>
<dbReference type="Pfam" id="PF00111">
    <property type="entry name" value="Fer2"/>
    <property type="match status" value="1"/>
</dbReference>
<keyword evidence="4" id="KW-0408">Iron</keyword>
<dbReference type="GO" id="GO:0051537">
    <property type="term" value="F:2 iron, 2 sulfur cluster binding"/>
    <property type="evidence" value="ECO:0007669"/>
    <property type="project" value="UniProtKB-KW"/>
</dbReference>
<reference evidence="8" key="2">
    <citation type="submission" date="2020-09" db="EMBL/GenBank/DDBJ databases">
        <authorList>
            <person name="Sun Q."/>
            <person name="Zhou Y."/>
        </authorList>
    </citation>
    <scope>NUCLEOTIDE SEQUENCE</scope>
    <source>
        <strain evidence="8">CGMCC 1.15095</strain>
    </source>
</reference>
<dbReference type="PANTHER" id="PTHR23426:SF65">
    <property type="entry name" value="FERREDOXIN-2, MITOCHONDRIAL"/>
    <property type="match status" value="1"/>
</dbReference>
<comment type="similarity">
    <text evidence="1">Belongs to the adrenodoxin/putidaredoxin family.</text>
</comment>
<gene>
    <name evidence="8" type="primary">fdx</name>
    <name evidence="8" type="ORF">GCM10011494_06450</name>
</gene>
<dbReference type="GO" id="GO:0009055">
    <property type="term" value="F:electron transfer activity"/>
    <property type="evidence" value="ECO:0007669"/>
    <property type="project" value="TreeGrafter"/>
</dbReference>
<comment type="caution">
    <text evidence="8">The sequence shown here is derived from an EMBL/GenBank/DDBJ whole genome shotgun (WGS) entry which is preliminary data.</text>
</comment>
<dbReference type="InterPro" id="IPR012675">
    <property type="entry name" value="Beta-grasp_dom_sf"/>
</dbReference>
<dbReference type="InterPro" id="IPR001041">
    <property type="entry name" value="2Fe-2S_ferredoxin-type"/>
</dbReference>
<evidence type="ECO:0000256" key="4">
    <source>
        <dbReference type="ARBA" id="ARBA00023004"/>
    </source>
</evidence>
<evidence type="ECO:0000259" key="7">
    <source>
        <dbReference type="PROSITE" id="PS51085"/>
    </source>
</evidence>
<evidence type="ECO:0000256" key="6">
    <source>
        <dbReference type="ARBA" id="ARBA00034078"/>
    </source>
</evidence>
<evidence type="ECO:0000256" key="1">
    <source>
        <dbReference type="ARBA" id="ARBA00010914"/>
    </source>
</evidence>
<evidence type="ECO:0000256" key="5">
    <source>
        <dbReference type="ARBA" id="ARBA00023014"/>
    </source>
</evidence>
<dbReference type="RefSeq" id="WP_188768359.1">
    <property type="nucleotide sequence ID" value="NZ_BMHK01000003.1"/>
</dbReference>
<dbReference type="InterPro" id="IPR036010">
    <property type="entry name" value="2Fe-2S_ferredoxin-like_sf"/>
</dbReference>
<protein>
    <submittedName>
        <fullName evidence="8">(2Fe-2S) ferredoxin</fullName>
    </submittedName>
</protein>
<dbReference type="GO" id="GO:0046872">
    <property type="term" value="F:metal ion binding"/>
    <property type="evidence" value="ECO:0007669"/>
    <property type="project" value="UniProtKB-KW"/>
</dbReference>
<keyword evidence="5" id="KW-0411">Iron-sulfur</keyword>
<feature type="domain" description="2Fe-2S ferredoxin-type" evidence="7">
    <location>
        <begin position="2"/>
        <end position="107"/>
    </location>
</feature>
<dbReference type="PROSITE" id="PS51085">
    <property type="entry name" value="2FE2S_FER_2"/>
    <property type="match status" value="1"/>
</dbReference>
<dbReference type="GO" id="GO:0005829">
    <property type="term" value="C:cytosol"/>
    <property type="evidence" value="ECO:0007669"/>
    <property type="project" value="TreeGrafter"/>
</dbReference>
<proteinExistence type="inferred from homology"/>
<keyword evidence="2" id="KW-0001">2Fe-2S</keyword>
<comment type="cofactor">
    <cofactor evidence="6">
        <name>[2Fe-2S] cluster</name>
        <dbReference type="ChEBI" id="CHEBI:190135"/>
    </cofactor>
</comment>